<evidence type="ECO:0000256" key="1">
    <source>
        <dbReference type="SAM" id="MobiDB-lite"/>
    </source>
</evidence>
<feature type="transmembrane region" description="Helical" evidence="2">
    <location>
        <begin position="6"/>
        <end position="28"/>
    </location>
</feature>
<dbReference type="InterPro" id="IPR025235">
    <property type="entry name" value="DUF4178"/>
</dbReference>
<dbReference type="Pfam" id="PF13785">
    <property type="entry name" value="DUF4178"/>
    <property type="match status" value="1"/>
</dbReference>
<keyword evidence="2" id="KW-0472">Membrane</keyword>
<feature type="region of interest" description="Disordered" evidence="1">
    <location>
        <begin position="37"/>
        <end position="62"/>
    </location>
</feature>
<feature type="compositionally biased region" description="Basic and acidic residues" evidence="1">
    <location>
        <begin position="38"/>
        <end position="62"/>
    </location>
</feature>
<sequence>MNGATAYLVAAIGCVIAVAGVVVAVLALRSRRKQAARPAERDPFRAADNDADALRGDPRQLRPGDVVEIRGSSYGVRGTLRFTEGSWGWSEHLLDDARGAKLWLSVEEDPDLELVLWTALPTPDEPVLPGGTRIEYDGQHYTLDESGRASYTAAGTTGLDPTGTVRYHDYLDGAGVRLSFSAYGSDTDWDMSRGELLTRAEVLIYGQAPAGPDDKPTGRAG</sequence>
<dbReference type="OrthoDB" id="3775810at2"/>
<feature type="domain" description="DUF4178" evidence="3">
    <location>
        <begin position="62"/>
        <end position="197"/>
    </location>
</feature>
<dbReference type="AlphaFoldDB" id="A0A495JM54"/>
<name>A0A495JM54_9ACTN</name>
<accession>A0A495JM54</accession>
<evidence type="ECO:0000313" key="4">
    <source>
        <dbReference type="EMBL" id="RKR89119.1"/>
    </source>
</evidence>
<protein>
    <submittedName>
        <fullName evidence="4">Uncharacterized protein DUF4178</fullName>
    </submittedName>
</protein>
<evidence type="ECO:0000259" key="3">
    <source>
        <dbReference type="Pfam" id="PF13785"/>
    </source>
</evidence>
<dbReference type="EMBL" id="RBKT01000001">
    <property type="protein sequence ID" value="RKR89119.1"/>
    <property type="molecule type" value="Genomic_DNA"/>
</dbReference>
<organism evidence="4 5">
    <name type="scientific">Micromonospora pisi</name>
    <dbReference type="NCBI Taxonomy" id="589240"/>
    <lineage>
        <taxon>Bacteria</taxon>
        <taxon>Bacillati</taxon>
        <taxon>Actinomycetota</taxon>
        <taxon>Actinomycetes</taxon>
        <taxon>Micromonosporales</taxon>
        <taxon>Micromonosporaceae</taxon>
        <taxon>Micromonospora</taxon>
    </lineage>
</organism>
<keyword evidence="2" id="KW-0812">Transmembrane</keyword>
<reference evidence="4 5" key="1">
    <citation type="submission" date="2018-10" db="EMBL/GenBank/DDBJ databases">
        <title>Sequencing the genomes of 1000 actinobacteria strains.</title>
        <authorList>
            <person name="Klenk H.-P."/>
        </authorList>
    </citation>
    <scope>NUCLEOTIDE SEQUENCE [LARGE SCALE GENOMIC DNA]</scope>
    <source>
        <strain evidence="4 5">DSM 45175</strain>
    </source>
</reference>
<dbReference type="Proteomes" id="UP000277671">
    <property type="component" value="Unassembled WGS sequence"/>
</dbReference>
<keyword evidence="5" id="KW-1185">Reference proteome</keyword>
<dbReference type="RefSeq" id="WP_121157623.1">
    <property type="nucleotide sequence ID" value="NZ_RBKT01000001.1"/>
</dbReference>
<proteinExistence type="predicted"/>
<evidence type="ECO:0000256" key="2">
    <source>
        <dbReference type="SAM" id="Phobius"/>
    </source>
</evidence>
<keyword evidence="2" id="KW-1133">Transmembrane helix</keyword>
<comment type="caution">
    <text evidence="4">The sequence shown here is derived from an EMBL/GenBank/DDBJ whole genome shotgun (WGS) entry which is preliminary data.</text>
</comment>
<gene>
    <name evidence="4" type="ORF">BDK92_3456</name>
</gene>
<evidence type="ECO:0000313" key="5">
    <source>
        <dbReference type="Proteomes" id="UP000277671"/>
    </source>
</evidence>